<dbReference type="PANTHER" id="PTHR43024:SF1">
    <property type="entry name" value="UDP-N-ACETYLMURAMOYL-TRIPEPTIDE--D-ALANYL-D-ALANINE LIGASE"/>
    <property type="match status" value="1"/>
</dbReference>
<comment type="subcellular location">
    <subcellularLocation>
        <location evidence="10 11">Cytoplasm</location>
    </subcellularLocation>
</comment>
<dbReference type="InterPro" id="IPR005863">
    <property type="entry name" value="UDP-N-AcMur_synth"/>
</dbReference>
<comment type="caution">
    <text evidence="15">The sequence shown here is derived from an EMBL/GenBank/DDBJ whole genome shotgun (WGS) entry which is preliminary data.</text>
</comment>
<dbReference type="RefSeq" id="WP_255026298.1">
    <property type="nucleotide sequence ID" value="NZ_JANDHW010000004.1"/>
</dbReference>
<dbReference type="SUPFAM" id="SSF53623">
    <property type="entry name" value="MurD-like peptide ligases, catalytic domain"/>
    <property type="match status" value="1"/>
</dbReference>
<keyword evidence="16" id="KW-1185">Reference proteome</keyword>
<comment type="function">
    <text evidence="10 11">Involved in cell wall formation. Catalyzes the final step in the synthesis of UDP-N-acetylmuramoyl-pentapeptide, the precursor of murein.</text>
</comment>
<keyword evidence="5 10" id="KW-0067">ATP-binding</keyword>
<dbReference type="EC" id="6.3.2.10" evidence="10 11"/>
<keyword evidence="2 10" id="KW-0436">Ligase</keyword>
<dbReference type="InterPro" id="IPR036565">
    <property type="entry name" value="Mur-like_cat_sf"/>
</dbReference>
<evidence type="ECO:0000256" key="2">
    <source>
        <dbReference type="ARBA" id="ARBA00022598"/>
    </source>
</evidence>
<evidence type="ECO:0000256" key="7">
    <source>
        <dbReference type="ARBA" id="ARBA00022984"/>
    </source>
</evidence>
<keyword evidence="9 10" id="KW-0961">Cell wall biogenesis/degradation</keyword>
<comment type="similarity">
    <text evidence="10">Belongs to the MurCDEF family. MurF subfamily.</text>
</comment>
<evidence type="ECO:0000256" key="6">
    <source>
        <dbReference type="ARBA" id="ARBA00022960"/>
    </source>
</evidence>
<evidence type="ECO:0000256" key="10">
    <source>
        <dbReference type="HAMAP-Rule" id="MF_02019"/>
    </source>
</evidence>
<feature type="domain" description="Mur ligase N-terminal catalytic" evidence="12">
    <location>
        <begin position="16"/>
        <end position="68"/>
    </location>
</feature>
<evidence type="ECO:0000256" key="9">
    <source>
        <dbReference type="ARBA" id="ARBA00023316"/>
    </source>
</evidence>
<dbReference type="Pfam" id="PF01225">
    <property type="entry name" value="Mur_ligase"/>
    <property type="match status" value="1"/>
</dbReference>
<evidence type="ECO:0000256" key="3">
    <source>
        <dbReference type="ARBA" id="ARBA00022618"/>
    </source>
</evidence>
<accession>A0ABT1MFS2</accession>
<dbReference type="EMBL" id="JANDHW010000004">
    <property type="protein sequence ID" value="MCP9611480.1"/>
    <property type="molecule type" value="Genomic_DNA"/>
</dbReference>
<evidence type="ECO:0000256" key="8">
    <source>
        <dbReference type="ARBA" id="ARBA00023306"/>
    </source>
</evidence>
<protein>
    <recommendedName>
        <fullName evidence="10 11">UDP-N-acetylmuramoyl-tripeptide--D-alanyl-D-alanine ligase</fullName>
        <ecNumber evidence="10 11">6.3.2.10</ecNumber>
    </recommendedName>
    <alternativeName>
        <fullName evidence="10">D-alanyl-D-alanine-adding enzyme</fullName>
    </alternativeName>
</protein>
<dbReference type="InterPro" id="IPR051046">
    <property type="entry name" value="MurCDEF_CellWall_CoF430Synth"/>
</dbReference>
<dbReference type="Pfam" id="PF08245">
    <property type="entry name" value="Mur_ligase_M"/>
    <property type="match status" value="1"/>
</dbReference>
<dbReference type="Gene3D" id="3.90.190.20">
    <property type="entry name" value="Mur ligase, C-terminal domain"/>
    <property type="match status" value="1"/>
</dbReference>
<keyword evidence="7 10" id="KW-0573">Peptidoglycan synthesis</keyword>
<gene>
    <name evidence="10" type="primary">murF</name>
    <name evidence="15" type="ORF">NMU02_05185</name>
</gene>
<dbReference type="GO" id="GO:0016874">
    <property type="term" value="F:ligase activity"/>
    <property type="evidence" value="ECO:0007669"/>
    <property type="project" value="UniProtKB-KW"/>
</dbReference>
<dbReference type="SUPFAM" id="SSF53244">
    <property type="entry name" value="MurD-like peptide ligases, peptide-binding domain"/>
    <property type="match status" value="1"/>
</dbReference>
<dbReference type="PANTHER" id="PTHR43024">
    <property type="entry name" value="UDP-N-ACETYLMURAMOYL-TRIPEPTIDE--D-ALANYL-D-ALANINE LIGASE"/>
    <property type="match status" value="1"/>
</dbReference>
<dbReference type="InterPro" id="IPR004101">
    <property type="entry name" value="Mur_ligase_C"/>
</dbReference>
<feature type="domain" description="Mur ligase central" evidence="14">
    <location>
        <begin position="96"/>
        <end position="280"/>
    </location>
</feature>
<comment type="pathway">
    <text evidence="10 11">Cell wall biogenesis; peptidoglycan biosynthesis.</text>
</comment>
<dbReference type="HAMAP" id="MF_02019">
    <property type="entry name" value="MurF"/>
    <property type="match status" value="1"/>
</dbReference>
<keyword evidence="1 10" id="KW-0963">Cytoplasm</keyword>
<sequence>METVESLYEIYKTHPIITTDTRKCVPGSLFFALKGDRFNGNEFAQNAIDSGCAYAIIDEPEYVTDKRILYVENCLRTLQDLARYHRRVLGIPIIGITGTNGKTTTKELTAACLSQRFETLATEGNLNNHIGVPLTLLKLTPSHQLAVIEMGANHQGEIKTLAGIAEPDYGLITNVGKAHLEGFGSFEGVIRTKCELYDYLRENNGHIFIHHENKYLQPQSNGIEKTEYGEEDGLYIRGKLTTCSPFLSLEYQHKGKNIPVDTHLIGSYNLTNVLAAVAIAAYFGVPDEKIKQALEKYEPHNKRSQLQETSHNTLILDAYNANPTSMNAAIDNFLSMKTSKKAVILGDMRELGNDSEKEHKIIIDRLKNSGFDKILLAGNEFLKTCGTLTCFGTTDTLIEELKKHPLEGYTILIKGSRGMQLEKCIEYL</sequence>
<evidence type="ECO:0000313" key="16">
    <source>
        <dbReference type="Proteomes" id="UP001205603"/>
    </source>
</evidence>
<dbReference type="InterPro" id="IPR035911">
    <property type="entry name" value="MurE/MurF_N"/>
</dbReference>
<dbReference type="Gene3D" id="3.40.1390.10">
    <property type="entry name" value="MurE/MurF, N-terminal domain"/>
    <property type="match status" value="1"/>
</dbReference>
<evidence type="ECO:0000259" key="14">
    <source>
        <dbReference type="Pfam" id="PF08245"/>
    </source>
</evidence>
<dbReference type="SUPFAM" id="SSF63418">
    <property type="entry name" value="MurE/MurF N-terminal domain"/>
    <property type="match status" value="1"/>
</dbReference>
<name>A0ABT1MFS2_9BACT</name>
<feature type="binding site" evidence="10">
    <location>
        <begin position="98"/>
        <end position="104"/>
    </location>
    <ligand>
        <name>ATP</name>
        <dbReference type="ChEBI" id="CHEBI:30616"/>
    </ligand>
</feature>
<evidence type="ECO:0000256" key="11">
    <source>
        <dbReference type="RuleBase" id="RU004136"/>
    </source>
</evidence>
<feature type="domain" description="Mur ligase C-terminal" evidence="13">
    <location>
        <begin position="303"/>
        <end position="417"/>
    </location>
</feature>
<dbReference type="Proteomes" id="UP001205603">
    <property type="component" value="Unassembled WGS sequence"/>
</dbReference>
<organism evidence="15 16">
    <name type="scientific">Coprobacter tertius</name>
    <dbReference type="NCBI Taxonomy" id="2944915"/>
    <lineage>
        <taxon>Bacteria</taxon>
        <taxon>Pseudomonadati</taxon>
        <taxon>Bacteroidota</taxon>
        <taxon>Bacteroidia</taxon>
        <taxon>Bacteroidales</taxon>
        <taxon>Barnesiellaceae</taxon>
        <taxon>Coprobacter</taxon>
    </lineage>
</organism>
<evidence type="ECO:0000256" key="4">
    <source>
        <dbReference type="ARBA" id="ARBA00022741"/>
    </source>
</evidence>
<reference evidence="15 16" key="1">
    <citation type="submission" date="2022-07" db="EMBL/GenBank/DDBJ databases">
        <title>Fecal culturing of patients with breast cancer.</title>
        <authorList>
            <person name="Teng N.M.Y."/>
            <person name="Kiu R."/>
            <person name="Evans R."/>
            <person name="Baker D.J."/>
            <person name="Zenner C."/>
            <person name="Robinson S.D."/>
            <person name="Hall L.J."/>
        </authorList>
    </citation>
    <scope>NUCLEOTIDE SEQUENCE [LARGE SCALE GENOMIC DNA]</scope>
    <source>
        <strain evidence="15 16">LH1063</strain>
    </source>
</reference>
<dbReference type="InterPro" id="IPR013221">
    <property type="entry name" value="Mur_ligase_cen"/>
</dbReference>
<dbReference type="Gene3D" id="3.40.1190.10">
    <property type="entry name" value="Mur-like, catalytic domain"/>
    <property type="match status" value="1"/>
</dbReference>
<keyword evidence="3 10" id="KW-0132">Cell division</keyword>
<dbReference type="InterPro" id="IPR000713">
    <property type="entry name" value="Mur_ligase_N"/>
</dbReference>
<comment type="catalytic activity">
    <reaction evidence="10 11">
        <text>D-alanyl-D-alanine + UDP-N-acetyl-alpha-D-muramoyl-L-alanyl-gamma-D-glutamyl-meso-2,6-diaminopimelate + ATP = UDP-N-acetyl-alpha-D-muramoyl-L-alanyl-gamma-D-glutamyl-meso-2,6-diaminopimeloyl-D-alanyl-D-alanine + ADP + phosphate + H(+)</text>
        <dbReference type="Rhea" id="RHEA:28374"/>
        <dbReference type="ChEBI" id="CHEBI:15378"/>
        <dbReference type="ChEBI" id="CHEBI:30616"/>
        <dbReference type="ChEBI" id="CHEBI:43474"/>
        <dbReference type="ChEBI" id="CHEBI:57822"/>
        <dbReference type="ChEBI" id="CHEBI:61386"/>
        <dbReference type="ChEBI" id="CHEBI:83905"/>
        <dbReference type="ChEBI" id="CHEBI:456216"/>
        <dbReference type="EC" id="6.3.2.10"/>
    </reaction>
</comment>
<proteinExistence type="inferred from homology"/>
<evidence type="ECO:0000256" key="1">
    <source>
        <dbReference type="ARBA" id="ARBA00022490"/>
    </source>
</evidence>
<keyword evidence="4 10" id="KW-0547">Nucleotide-binding</keyword>
<evidence type="ECO:0000259" key="13">
    <source>
        <dbReference type="Pfam" id="PF02875"/>
    </source>
</evidence>
<evidence type="ECO:0000259" key="12">
    <source>
        <dbReference type="Pfam" id="PF01225"/>
    </source>
</evidence>
<dbReference type="InterPro" id="IPR036615">
    <property type="entry name" value="Mur_ligase_C_dom_sf"/>
</dbReference>
<keyword evidence="8 10" id="KW-0131">Cell cycle</keyword>
<evidence type="ECO:0000256" key="5">
    <source>
        <dbReference type="ARBA" id="ARBA00022840"/>
    </source>
</evidence>
<dbReference type="Pfam" id="PF02875">
    <property type="entry name" value="Mur_ligase_C"/>
    <property type="match status" value="1"/>
</dbReference>
<keyword evidence="6 10" id="KW-0133">Cell shape</keyword>
<dbReference type="NCBIfam" id="TIGR01143">
    <property type="entry name" value="murF"/>
    <property type="match status" value="1"/>
</dbReference>
<evidence type="ECO:0000313" key="15">
    <source>
        <dbReference type="EMBL" id="MCP9611480.1"/>
    </source>
</evidence>